<evidence type="ECO:0000256" key="15">
    <source>
        <dbReference type="ARBA" id="ARBA00023268"/>
    </source>
</evidence>
<evidence type="ECO:0000256" key="1">
    <source>
        <dbReference type="ARBA" id="ARBA00004726"/>
    </source>
</evidence>
<dbReference type="GO" id="GO:0003919">
    <property type="term" value="F:FMN adenylyltransferase activity"/>
    <property type="evidence" value="ECO:0007669"/>
    <property type="project" value="UniProtKB-EC"/>
</dbReference>
<dbReference type="FunFam" id="3.40.50.620:FF:000021">
    <property type="entry name" value="Riboflavin biosynthesis protein"/>
    <property type="match status" value="1"/>
</dbReference>
<evidence type="ECO:0000256" key="7">
    <source>
        <dbReference type="ARBA" id="ARBA00022630"/>
    </source>
</evidence>
<feature type="domain" description="Riboflavin kinase" evidence="16">
    <location>
        <begin position="188"/>
        <end position="319"/>
    </location>
</feature>
<dbReference type="EC" id="2.7.7.2" evidence="5"/>
<keyword evidence="9" id="KW-0808">Transferase</keyword>
<dbReference type="InterPro" id="IPR015864">
    <property type="entry name" value="FAD_synthase"/>
</dbReference>
<dbReference type="GO" id="GO:0008531">
    <property type="term" value="F:riboflavin kinase activity"/>
    <property type="evidence" value="ECO:0007669"/>
    <property type="project" value="UniProtKB-EC"/>
</dbReference>
<dbReference type="InterPro" id="IPR023468">
    <property type="entry name" value="Riboflavin_kinase"/>
</dbReference>
<dbReference type="SMART" id="SM00904">
    <property type="entry name" value="Flavokinase"/>
    <property type="match status" value="1"/>
</dbReference>
<keyword evidence="15" id="KW-0511">Multifunctional enzyme</keyword>
<evidence type="ECO:0000256" key="14">
    <source>
        <dbReference type="ARBA" id="ARBA00022840"/>
    </source>
</evidence>
<evidence type="ECO:0000256" key="13">
    <source>
        <dbReference type="ARBA" id="ARBA00022827"/>
    </source>
</evidence>
<dbReference type="Pfam" id="PF06574">
    <property type="entry name" value="FAD_syn"/>
    <property type="match status" value="1"/>
</dbReference>
<dbReference type="PANTHER" id="PTHR22749:SF6">
    <property type="entry name" value="RIBOFLAVIN KINASE"/>
    <property type="match status" value="1"/>
</dbReference>
<evidence type="ECO:0000256" key="2">
    <source>
        <dbReference type="ARBA" id="ARBA00005201"/>
    </source>
</evidence>
<dbReference type="EC" id="2.7.1.26" evidence="4"/>
<keyword evidence="12" id="KW-0418">Kinase</keyword>
<dbReference type="GO" id="GO:0006747">
    <property type="term" value="P:FAD biosynthetic process"/>
    <property type="evidence" value="ECO:0007669"/>
    <property type="project" value="UniProtKB-UniPathway"/>
</dbReference>
<keyword evidence="10" id="KW-0548">Nucleotidyltransferase</keyword>
<dbReference type="PANTHER" id="PTHR22749">
    <property type="entry name" value="RIBOFLAVIN KINASE/FMN ADENYLYLTRANSFERASE"/>
    <property type="match status" value="1"/>
</dbReference>
<comment type="similarity">
    <text evidence="3">Belongs to the RibF family.</text>
</comment>
<evidence type="ECO:0000256" key="4">
    <source>
        <dbReference type="ARBA" id="ARBA00012105"/>
    </source>
</evidence>
<dbReference type="PIRSF" id="PIRSF004491">
    <property type="entry name" value="FAD_Synth"/>
    <property type="match status" value="1"/>
</dbReference>
<evidence type="ECO:0000259" key="16">
    <source>
        <dbReference type="SMART" id="SM00904"/>
    </source>
</evidence>
<dbReference type="GO" id="GO:0009231">
    <property type="term" value="P:riboflavin biosynthetic process"/>
    <property type="evidence" value="ECO:0007669"/>
    <property type="project" value="InterPro"/>
</dbReference>
<keyword evidence="13" id="KW-0274">FAD</keyword>
<dbReference type="UniPathway" id="UPA00277">
    <property type="reaction ID" value="UER00407"/>
</dbReference>
<reference evidence="17" key="1">
    <citation type="submission" date="2020-05" db="EMBL/GenBank/DDBJ databases">
        <authorList>
            <person name="Chiriac C."/>
            <person name="Salcher M."/>
            <person name="Ghai R."/>
            <person name="Kavagutti S V."/>
        </authorList>
    </citation>
    <scope>NUCLEOTIDE SEQUENCE</scope>
</reference>
<comment type="pathway">
    <text evidence="2">Cofactor biosynthesis; FMN biosynthesis; FMN from riboflavin (ATP route): step 1/1.</text>
</comment>
<keyword evidence="8" id="KW-0288">FMN</keyword>
<sequence length="320" mass="34049">MTMWRGLDAVVADVGSTQRRRSVVTVGVFDGVHRGHQVIVSQVVRRARALQVPAVAITFDPHPLAVLRPDAQPALLTSIDRRAELLQEVGIDHVVVLPFTDELSRWSPEQFVGEIIVNGLHASEVVVGSDFRFGHQAAGDVALLTELGESLGFGVEGVGLVGDGRQRWSSTAVRKALVEGDVAAAAAILSRPHRLDGLVVTGDQRGGDLGFHTANVQAPAIMATPSDGVYAGRLSALDDEGATGTSYVAAISVGVNTTFSGTQRRIEAHCLDQTELDLYGKSVGVEFVERLRDMATFDSADELIAQVGKDIEQTRAAVTI</sequence>
<dbReference type="GO" id="GO:0009398">
    <property type="term" value="P:FMN biosynthetic process"/>
    <property type="evidence" value="ECO:0007669"/>
    <property type="project" value="UniProtKB-UniPathway"/>
</dbReference>
<dbReference type="InterPro" id="IPR015865">
    <property type="entry name" value="Riboflavin_kinase_bac/euk"/>
</dbReference>
<evidence type="ECO:0000256" key="6">
    <source>
        <dbReference type="ARBA" id="ARBA00018483"/>
    </source>
</evidence>
<dbReference type="SUPFAM" id="SSF52374">
    <property type="entry name" value="Nucleotidylyl transferase"/>
    <property type="match status" value="1"/>
</dbReference>
<evidence type="ECO:0000256" key="11">
    <source>
        <dbReference type="ARBA" id="ARBA00022741"/>
    </source>
</evidence>
<dbReference type="AlphaFoldDB" id="A0A6J7CWK3"/>
<name>A0A6J7CWK3_9ZZZZ</name>
<dbReference type="CDD" id="cd02064">
    <property type="entry name" value="FAD_synthetase_N"/>
    <property type="match status" value="1"/>
</dbReference>
<dbReference type="Gene3D" id="3.40.50.620">
    <property type="entry name" value="HUPs"/>
    <property type="match status" value="1"/>
</dbReference>
<dbReference type="FunFam" id="2.40.30.30:FF:000003">
    <property type="entry name" value="Riboflavin biosynthesis protein"/>
    <property type="match status" value="1"/>
</dbReference>
<protein>
    <recommendedName>
        <fullName evidence="6">Bifunctional riboflavin kinase/FMN adenylyltransferase</fullName>
        <ecNumber evidence="4">2.7.1.26</ecNumber>
        <ecNumber evidence="5">2.7.7.2</ecNumber>
    </recommendedName>
</protein>
<dbReference type="GO" id="GO:0005524">
    <property type="term" value="F:ATP binding"/>
    <property type="evidence" value="ECO:0007669"/>
    <property type="project" value="UniProtKB-KW"/>
</dbReference>
<keyword evidence="7" id="KW-0285">Flavoprotein</keyword>
<proteinExistence type="inferred from homology"/>
<dbReference type="Gene3D" id="2.40.30.30">
    <property type="entry name" value="Riboflavin kinase-like"/>
    <property type="match status" value="1"/>
</dbReference>
<evidence type="ECO:0000256" key="3">
    <source>
        <dbReference type="ARBA" id="ARBA00010214"/>
    </source>
</evidence>
<dbReference type="InterPro" id="IPR014729">
    <property type="entry name" value="Rossmann-like_a/b/a_fold"/>
</dbReference>
<evidence type="ECO:0000256" key="12">
    <source>
        <dbReference type="ARBA" id="ARBA00022777"/>
    </source>
</evidence>
<evidence type="ECO:0000256" key="10">
    <source>
        <dbReference type="ARBA" id="ARBA00022695"/>
    </source>
</evidence>
<evidence type="ECO:0000256" key="9">
    <source>
        <dbReference type="ARBA" id="ARBA00022679"/>
    </source>
</evidence>
<dbReference type="SUPFAM" id="SSF82114">
    <property type="entry name" value="Riboflavin kinase-like"/>
    <property type="match status" value="1"/>
</dbReference>
<organism evidence="17">
    <name type="scientific">freshwater metagenome</name>
    <dbReference type="NCBI Taxonomy" id="449393"/>
    <lineage>
        <taxon>unclassified sequences</taxon>
        <taxon>metagenomes</taxon>
        <taxon>ecological metagenomes</taxon>
    </lineage>
</organism>
<evidence type="ECO:0000256" key="8">
    <source>
        <dbReference type="ARBA" id="ARBA00022643"/>
    </source>
</evidence>
<dbReference type="Pfam" id="PF01687">
    <property type="entry name" value="Flavokinase"/>
    <property type="match status" value="1"/>
</dbReference>
<comment type="pathway">
    <text evidence="1">Cofactor biosynthesis; FAD biosynthesis; FAD from FMN: step 1/1.</text>
</comment>
<keyword evidence="14" id="KW-0067">ATP-binding</keyword>
<evidence type="ECO:0000256" key="5">
    <source>
        <dbReference type="ARBA" id="ARBA00012393"/>
    </source>
</evidence>
<dbReference type="NCBIfam" id="TIGR00083">
    <property type="entry name" value="ribF"/>
    <property type="match status" value="1"/>
</dbReference>
<dbReference type="InterPro" id="IPR023465">
    <property type="entry name" value="Riboflavin_kinase_dom_sf"/>
</dbReference>
<evidence type="ECO:0000313" key="17">
    <source>
        <dbReference type="EMBL" id="CAB4859333.1"/>
    </source>
</evidence>
<dbReference type="EMBL" id="CAFBLM010000003">
    <property type="protein sequence ID" value="CAB4859333.1"/>
    <property type="molecule type" value="Genomic_DNA"/>
</dbReference>
<accession>A0A6J7CWK3</accession>
<keyword evidence="11" id="KW-0547">Nucleotide-binding</keyword>
<gene>
    <name evidence="17" type="ORF">UFOPK3401_00157</name>
</gene>
<dbReference type="InterPro" id="IPR002606">
    <property type="entry name" value="Riboflavin_kinase_bac"/>
</dbReference>
<dbReference type="UniPathway" id="UPA00276">
    <property type="reaction ID" value="UER00406"/>
</dbReference>
<dbReference type="NCBIfam" id="NF004160">
    <property type="entry name" value="PRK05627.1-3"/>
    <property type="match status" value="1"/>
</dbReference>